<dbReference type="Gene3D" id="1.10.1200.10">
    <property type="entry name" value="ACP-like"/>
    <property type="match status" value="1"/>
</dbReference>
<dbReference type="PROSITE" id="PS00455">
    <property type="entry name" value="AMP_BINDING"/>
    <property type="match status" value="1"/>
</dbReference>
<proteinExistence type="predicted"/>
<dbReference type="Proteomes" id="UP000044841">
    <property type="component" value="Unassembled WGS sequence"/>
</dbReference>
<evidence type="ECO:0000259" key="4">
    <source>
        <dbReference type="Pfam" id="PF01370"/>
    </source>
</evidence>
<dbReference type="InterPro" id="IPR036291">
    <property type="entry name" value="NAD(P)-bd_dom_sf"/>
</dbReference>
<evidence type="ECO:0000256" key="1">
    <source>
        <dbReference type="ARBA" id="ARBA00022450"/>
    </source>
</evidence>
<reference evidence="5 6" key="1">
    <citation type="submission" date="2015-07" db="EMBL/GenBank/DDBJ databases">
        <authorList>
            <person name="Noorani M."/>
        </authorList>
    </citation>
    <scope>NUCLEOTIDE SEQUENCE [LARGE SCALE GENOMIC DNA]</scope>
    <source>
        <strain evidence="5">BBA 69670</strain>
    </source>
</reference>
<dbReference type="Pfam" id="PF01370">
    <property type="entry name" value="Epimerase"/>
    <property type="match status" value="1"/>
</dbReference>
<evidence type="ECO:0000256" key="2">
    <source>
        <dbReference type="ARBA" id="ARBA00022553"/>
    </source>
</evidence>
<dbReference type="InterPro" id="IPR042099">
    <property type="entry name" value="ANL_N_sf"/>
</dbReference>
<dbReference type="InterPro" id="IPR051414">
    <property type="entry name" value="Adenylate-forming_Reductase"/>
</dbReference>
<keyword evidence="1" id="KW-0596">Phosphopantetheine</keyword>
<dbReference type="SUPFAM" id="SSF51735">
    <property type="entry name" value="NAD(P)-binding Rossmann-fold domains"/>
    <property type="match status" value="1"/>
</dbReference>
<dbReference type="PANTHER" id="PTHR43439:SF2">
    <property type="entry name" value="ENZYME, PUTATIVE (JCVI)-RELATED"/>
    <property type="match status" value="1"/>
</dbReference>
<dbReference type="Pfam" id="PF00501">
    <property type="entry name" value="AMP-binding"/>
    <property type="match status" value="1"/>
</dbReference>
<protein>
    <submittedName>
        <fullName evidence="5">L-aminoadipate-semialdehyde dehydrogenase large subunit</fullName>
    </submittedName>
</protein>
<dbReference type="InterPro" id="IPR001509">
    <property type="entry name" value="Epimerase_deHydtase"/>
</dbReference>
<dbReference type="PANTHER" id="PTHR43439">
    <property type="entry name" value="PHENYLACETATE-COENZYME A LIGASE"/>
    <property type="match status" value="1"/>
</dbReference>
<dbReference type="SUPFAM" id="SSF47336">
    <property type="entry name" value="ACP-like"/>
    <property type="match status" value="1"/>
</dbReference>
<keyword evidence="2" id="KW-0597">Phosphoprotein</keyword>
<dbReference type="Pfam" id="PF23562">
    <property type="entry name" value="AMP-binding_C_3"/>
    <property type="match status" value="1"/>
</dbReference>
<dbReference type="InterPro" id="IPR036736">
    <property type="entry name" value="ACP-like_sf"/>
</dbReference>
<organism evidence="5 6">
    <name type="scientific">Rhizoctonia solani</name>
    <dbReference type="NCBI Taxonomy" id="456999"/>
    <lineage>
        <taxon>Eukaryota</taxon>
        <taxon>Fungi</taxon>
        <taxon>Dikarya</taxon>
        <taxon>Basidiomycota</taxon>
        <taxon>Agaricomycotina</taxon>
        <taxon>Agaricomycetes</taxon>
        <taxon>Cantharellales</taxon>
        <taxon>Ceratobasidiaceae</taxon>
        <taxon>Rhizoctonia</taxon>
    </lineage>
</organism>
<keyword evidence="6" id="KW-1185">Reference proteome</keyword>
<feature type="domain" description="AMP-dependent synthetase/ligase" evidence="3">
    <location>
        <begin position="44"/>
        <end position="350"/>
    </location>
</feature>
<evidence type="ECO:0000313" key="6">
    <source>
        <dbReference type="Proteomes" id="UP000044841"/>
    </source>
</evidence>
<evidence type="ECO:0000313" key="5">
    <source>
        <dbReference type="EMBL" id="CUA71202.1"/>
    </source>
</evidence>
<evidence type="ECO:0000259" key="3">
    <source>
        <dbReference type="Pfam" id="PF00501"/>
    </source>
</evidence>
<gene>
    <name evidence="5" type="ORF">RSOLAG22IIIB_04506</name>
</gene>
<dbReference type="InterPro" id="IPR000873">
    <property type="entry name" value="AMP-dep_synth/lig_dom"/>
</dbReference>
<dbReference type="EMBL" id="CYGV01001223">
    <property type="protein sequence ID" value="CUA71202.1"/>
    <property type="molecule type" value="Genomic_DNA"/>
</dbReference>
<dbReference type="InterPro" id="IPR020845">
    <property type="entry name" value="AMP-binding_CS"/>
</dbReference>
<accession>A0A0K6FYY0</accession>
<dbReference type="Gene3D" id="3.40.50.720">
    <property type="entry name" value="NAD(P)-binding Rossmann-like Domain"/>
    <property type="match status" value="1"/>
</dbReference>
<dbReference type="SUPFAM" id="SSF56801">
    <property type="entry name" value="Acetyl-CoA synthetase-like"/>
    <property type="match status" value="1"/>
</dbReference>
<feature type="domain" description="NAD-dependent epimerase/dehydratase" evidence="4">
    <location>
        <begin position="702"/>
        <end position="869"/>
    </location>
</feature>
<dbReference type="Gene3D" id="3.40.50.12780">
    <property type="entry name" value="N-terminal domain of ligase-like"/>
    <property type="match status" value="1"/>
</dbReference>
<dbReference type="AlphaFoldDB" id="A0A0K6FYY0"/>
<sequence>MIATSADFIFPATDGSVSPASAVDFHLKYNSSRLFATLYDVNDSSQTNITYEQLGHAVHRAAHIFNPNGSLPQGTNIGFLVSTHTIEYIVMILGAMRAGLVPFPISPRTHIPGIVHLLKSTQTFLIVAGGSQTIDSIIPQLTHSLAEIDFSAQFVDLPALDSVLPELNKPGSHFEHKPFPPLKPMTNSAIVNILHSSGSTGMPRPVKFHLEGVFKNIITQPLGWMYAQDGVRVGTMALPTFHAMGVFLQVLIPLYVGYTQVLFAPSHVPVVPTSNLTIEAAAIAKCSHMICVPAFLEMWSQEEAAVAHLRQMKGIMFGGGPLVEAIGNKLVDQGVCICSCYGATELGGVNEVSNLDLSDWSYVKFSSHVDARFVPQNDEDNSFELVFVVSEDHKPFELNSEMDGRPAYRTKDLVVRHPFKPDLWKFVGRLDDQIILLNGEKTNPGPMEGEIVKCPIVHYAVMFGRERNQTGVLIELESNASDLYKTKEGRARAIEQIWPFVERANQTSPSHSRLEKRTIIFVDPARSLPRTPKGTIPRAAALKLYANDIEEIYLELEKDSGVDEELEPPRSWVSTEDVEAWINLLIQSLLGREISVTGDLFQQGMDSLTATMLLRILKSSLHDSSDLNVRAAASKINQQTIFGRPTVRQLAQLLVQLSNDEHASVDPVAEALQSILAMIQKYDSNWPRQEARSVQPVQKECVVVTGTTGGLGSHLLAQLLESDKVEKVWAMNRKSSKGNEERELASFEDKQLDIRNKATIIIHNAWQVNFNLSLQSFEPSIRGARNLLDLAFCSTAPTGLPRFAFASSISVAGFAGPGRQLAEVSVTPEMAATSIGYGQSKLVTEKLLESARNAGLQTCTVRLGQLTGDIKSGAWTITDWVPSLMGSSVSVGCIPGAVGTVSWLPLDAAAHSIIDTCVSRNEALPPVIHTSHPRPVPWMDVMQAFSHSLASYTGSRLPIVNFEEWNKRVVEAAASFEGSESDRFKRFPSTKIQSTVDGMVLADNELRSRGKIGNVEAGGTVQLDTTITQELSEAFKSTPELGNEHVRNWVGYWEANVYIIYSNLKKRNMSAILSLNLTETRSVARPSVVWNDHTYQSQTTSLSVPVKLMGLDYKA</sequence>
<name>A0A0K6FYY0_9AGAM</name>